<reference evidence="1 2" key="1">
    <citation type="submission" date="2019-03" db="EMBL/GenBank/DDBJ databases">
        <title>Genomic Encyclopedia of Type Strains, Phase III (KMG-III): the genomes of soil and plant-associated and newly described type strains.</title>
        <authorList>
            <person name="Whitman W."/>
        </authorList>
    </citation>
    <scope>NUCLEOTIDE SEQUENCE [LARGE SCALE GENOMIC DNA]</scope>
    <source>
        <strain evidence="1 2">VKM Ac-2575</strain>
    </source>
</reference>
<accession>A0A4R7TB51</accession>
<dbReference type="EMBL" id="SOCE01000001">
    <property type="protein sequence ID" value="TDU88538.1"/>
    <property type="molecule type" value="Genomic_DNA"/>
</dbReference>
<sequence>MTDATTSTSPIDQISERYLEDYVELSPTSATFMGIEGHDHRLPDYSPAGFEALIELNRRSIAAAEAVQPGTPREEVAKDAFLERLRLELETYEAGVPQYELNAIASIPAEVRQVFDLMPTATEHDWEIIAIRLNQVGTALDGFRDSVSQQAAAGRVSAVRQVNDLANRIASWAGADGEDFFAGFAAKAPDGAIKATVEAAAAAARKAYEGFGEWLRTDLAPQAPARDAAGRERYELASRNHLGAAVDLEETYAWGWQELARIEGEMQTIAASLNNGDRSIEAVAALLDNDPARKIHGKEAFRDWMQQLADTAVRELAGTHFDIPDSIQRIECMIAPTSDGSIYYTAPSEDLTTRPGRMWWAVPAGVEDFATWREVTTVYHEGVPGHHLQVAQTMLRSDQLNRWQRIGCWVSGHGEGWALYAERLMEELGYLEEPGARLGMLDAQGFRAARVIVDIGMHLELQIPRDNPLGFRPGETWNAELGFEFLRAYSRMETEFLRAELNRYLGWPGQAPSYKVGERIWLQAREEAKARAGSSFDLRTFHSEALNLGSIGLDPLRRALARL</sequence>
<name>A0A4R7TB51_9ACTN</name>
<organism evidence="1 2">
    <name type="scientific">Kribbella voronezhensis</name>
    <dbReference type="NCBI Taxonomy" id="2512212"/>
    <lineage>
        <taxon>Bacteria</taxon>
        <taxon>Bacillati</taxon>
        <taxon>Actinomycetota</taxon>
        <taxon>Actinomycetes</taxon>
        <taxon>Propionibacteriales</taxon>
        <taxon>Kribbellaceae</taxon>
        <taxon>Kribbella</taxon>
    </lineage>
</organism>
<dbReference type="InterPro" id="IPR010281">
    <property type="entry name" value="DUF885"/>
</dbReference>
<evidence type="ECO:0000313" key="2">
    <source>
        <dbReference type="Proteomes" id="UP000295151"/>
    </source>
</evidence>
<keyword evidence="2" id="KW-1185">Reference proteome</keyword>
<protein>
    <submittedName>
        <fullName evidence="1">Uncharacterized protein (DUF885 family)</fullName>
    </submittedName>
</protein>
<comment type="caution">
    <text evidence="1">The sequence shown here is derived from an EMBL/GenBank/DDBJ whole genome shotgun (WGS) entry which is preliminary data.</text>
</comment>
<dbReference type="RefSeq" id="WP_238158053.1">
    <property type="nucleotide sequence ID" value="NZ_SOCE01000001.1"/>
</dbReference>
<dbReference type="Pfam" id="PF05960">
    <property type="entry name" value="DUF885"/>
    <property type="match status" value="1"/>
</dbReference>
<dbReference type="PANTHER" id="PTHR33361:SF2">
    <property type="entry name" value="DUF885 DOMAIN-CONTAINING PROTEIN"/>
    <property type="match status" value="1"/>
</dbReference>
<evidence type="ECO:0000313" key="1">
    <source>
        <dbReference type="EMBL" id="TDU88538.1"/>
    </source>
</evidence>
<dbReference type="Proteomes" id="UP000295151">
    <property type="component" value="Unassembled WGS sequence"/>
</dbReference>
<dbReference type="AlphaFoldDB" id="A0A4R7TB51"/>
<gene>
    <name evidence="1" type="ORF">EV138_2084</name>
</gene>
<proteinExistence type="predicted"/>
<dbReference type="PANTHER" id="PTHR33361">
    <property type="entry name" value="GLR0591 PROTEIN"/>
    <property type="match status" value="1"/>
</dbReference>